<dbReference type="AlphaFoldDB" id="A0A4U5M0B5"/>
<dbReference type="EMBL" id="AZBU02000011">
    <property type="protein sequence ID" value="TKR61663.1"/>
    <property type="molecule type" value="Genomic_DNA"/>
</dbReference>
<reference evidence="2 3" key="2">
    <citation type="journal article" date="2019" name="G3 (Bethesda)">
        <title>Hybrid Assembly of the Genome of the Entomopathogenic Nematode Steinernema carpocapsae Identifies the X-Chromosome.</title>
        <authorList>
            <person name="Serra L."/>
            <person name="Macchietto M."/>
            <person name="Macias-Munoz A."/>
            <person name="McGill C.J."/>
            <person name="Rodriguez I.M."/>
            <person name="Rodriguez B."/>
            <person name="Murad R."/>
            <person name="Mortazavi A."/>
        </authorList>
    </citation>
    <scope>NUCLEOTIDE SEQUENCE [LARGE SCALE GENOMIC DNA]</scope>
    <source>
        <strain evidence="2 3">ALL</strain>
    </source>
</reference>
<keyword evidence="3" id="KW-1185">Reference proteome</keyword>
<keyword evidence="1" id="KW-1133">Transmembrane helix</keyword>
<dbReference type="Proteomes" id="UP000298663">
    <property type="component" value="Unassembled WGS sequence"/>
</dbReference>
<accession>A0A4U5M0B5</accession>
<feature type="transmembrane region" description="Helical" evidence="1">
    <location>
        <begin position="40"/>
        <end position="73"/>
    </location>
</feature>
<evidence type="ECO:0000256" key="1">
    <source>
        <dbReference type="SAM" id="Phobius"/>
    </source>
</evidence>
<evidence type="ECO:0000313" key="2">
    <source>
        <dbReference type="EMBL" id="TKR61663.1"/>
    </source>
</evidence>
<comment type="caution">
    <text evidence="2">The sequence shown here is derived from an EMBL/GenBank/DDBJ whole genome shotgun (WGS) entry which is preliminary data.</text>
</comment>
<evidence type="ECO:0000313" key="3">
    <source>
        <dbReference type="Proteomes" id="UP000298663"/>
    </source>
</evidence>
<sequence length="143" mass="15696">MGKAERSANCVAMSSNSGLSFKPIASSLRASTSSVAFLKYLFFVSSLIASPIGFSCLAFCSIAIVPLVFAGFFSPSNKLNLGPFKLSKHASNSVMLPYFGFKVFFAMPLWTAGKFYCEGFEFIRNAPMTELNLKMDKENFTNF</sequence>
<feature type="transmembrane region" description="Helical" evidence="1">
    <location>
        <begin position="94"/>
        <end position="112"/>
    </location>
</feature>
<keyword evidence="1" id="KW-0472">Membrane</keyword>
<protein>
    <submittedName>
        <fullName evidence="2">Uncharacterized protein</fullName>
    </submittedName>
</protein>
<proteinExistence type="predicted"/>
<keyword evidence="1" id="KW-0812">Transmembrane</keyword>
<reference evidence="2 3" key="1">
    <citation type="journal article" date="2015" name="Genome Biol.">
        <title>Comparative genomics of Steinernema reveals deeply conserved gene regulatory networks.</title>
        <authorList>
            <person name="Dillman A.R."/>
            <person name="Macchietto M."/>
            <person name="Porter C.F."/>
            <person name="Rogers A."/>
            <person name="Williams B."/>
            <person name="Antoshechkin I."/>
            <person name="Lee M.M."/>
            <person name="Goodwin Z."/>
            <person name="Lu X."/>
            <person name="Lewis E.E."/>
            <person name="Goodrich-Blair H."/>
            <person name="Stock S.P."/>
            <person name="Adams B.J."/>
            <person name="Sternberg P.W."/>
            <person name="Mortazavi A."/>
        </authorList>
    </citation>
    <scope>NUCLEOTIDE SEQUENCE [LARGE SCALE GENOMIC DNA]</scope>
    <source>
        <strain evidence="2 3">ALL</strain>
    </source>
</reference>
<gene>
    <name evidence="2" type="ORF">L596_028748</name>
</gene>
<name>A0A4U5M0B5_STECR</name>
<organism evidence="2 3">
    <name type="scientific">Steinernema carpocapsae</name>
    <name type="common">Entomopathogenic nematode</name>
    <dbReference type="NCBI Taxonomy" id="34508"/>
    <lineage>
        <taxon>Eukaryota</taxon>
        <taxon>Metazoa</taxon>
        <taxon>Ecdysozoa</taxon>
        <taxon>Nematoda</taxon>
        <taxon>Chromadorea</taxon>
        <taxon>Rhabditida</taxon>
        <taxon>Tylenchina</taxon>
        <taxon>Panagrolaimomorpha</taxon>
        <taxon>Strongyloidoidea</taxon>
        <taxon>Steinernematidae</taxon>
        <taxon>Steinernema</taxon>
    </lineage>
</organism>